<dbReference type="PANTHER" id="PTHR46558">
    <property type="entry name" value="TRACRIPTIONAL REGULATORY PROTEIN-RELATED-RELATED"/>
    <property type="match status" value="1"/>
</dbReference>
<dbReference type="Proteomes" id="UP000014155">
    <property type="component" value="Unassembled WGS sequence"/>
</dbReference>
<evidence type="ECO:0000313" key="4">
    <source>
        <dbReference type="Proteomes" id="UP000014155"/>
    </source>
</evidence>
<organism evidence="3 4">
    <name type="scientific">Ruminiclostridium cellobioparum subsp. termitidis CT1112</name>
    <dbReference type="NCBI Taxonomy" id="1195236"/>
    <lineage>
        <taxon>Bacteria</taxon>
        <taxon>Bacillati</taxon>
        <taxon>Bacillota</taxon>
        <taxon>Clostridia</taxon>
        <taxon>Eubacteriales</taxon>
        <taxon>Oscillospiraceae</taxon>
        <taxon>Ruminiclostridium</taxon>
    </lineage>
</organism>
<protein>
    <submittedName>
        <fullName evidence="3">Helix-turn-helix protein</fullName>
    </submittedName>
</protein>
<comment type="caution">
    <text evidence="3">The sequence shown here is derived from an EMBL/GenBank/DDBJ whole genome shotgun (WGS) entry which is preliminary data.</text>
</comment>
<dbReference type="InterPro" id="IPR001387">
    <property type="entry name" value="Cro/C1-type_HTH"/>
</dbReference>
<keyword evidence="1" id="KW-0238">DNA-binding</keyword>
<name>S0FKJ1_RUMCE</name>
<dbReference type="PANTHER" id="PTHR46558:SF11">
    <property type="entry name" value="HTH-TYPE TRANSCRIPTIONAL REGULATOR XRE"/>
    <property type="match status" value="1"/>
</dbReference>
<keyword evidence="4" id="KW-1185">Reference proteome</keyword>
<dbReference type="eggNOG" id="COG1813">
    <property type="taxonomic scope" value="Bacteria"/>
</dbReference>
<dbReference type="GO" id="GO:0003677">
    <property type="term" value="F:DNA binding"/>
    <property type="evidence" value="ECO:0007669"/>
    <property type="project" value="UniProtKB-KW"/>
</dbReference>
<gene>
    <name evidence="3" type="ORF">CTER_1713</name>
</gene>
<feature type="domain" description="HTH cro/C1-type" evidence="2">
    <location>
        <begin position="10"/>
        <end position="64"/>
    </location>
</feature>
<dbReference type="CDD" id="cd00093">
    <property type="entry name" value="HTH_XRE"/>
    <property type="match status" value="1"/>
</dbReference>
<evidence type="ECO:0000259" key="2">
    <source>
        <dbReference type="PROSITE" id="PS50943"/>
    </source>
</evidence>
<dbReference type="InterPro" id="IPR010982">
    <property type="entry name" value="Lambda_DNA-bd_dom_sf"/>
</dbReference>
<proteinExistence type="predicted"/>
<dbReference type="SUPFAM" id="SSF47413">
    <property type="entry name" value="lambda repressor-like DNA-binding domains"/>
    <property type="match status" value="1"/>
</dbReference>
<dbReference type="PROSITE" id="PS50943">
    <property type="entry name" value="HTH_CROC1"/>
    <property type="match status" value="1"/>
</dbReference>
<accession>S0FKJ1</accession>
<dbReference type="SMART" id="SM00530">
    <property type="entry name" value="HTH_XRE"/>
    <property type="match status" value="1"/>
</dbReference>
<dbReference type="Gene3D" id="1.10.260.40">
    <property type="entry name" value="lambda repressor-like DNA-binding domains"/>
    <property type="match status" value="1"/>
</dbReference>
<sequence length="140" mass="16216">MKSNILGNNIRKLREKYELTQIEFAKILNISNTTLSQYESGNRIPNDEIKLMIADYFKVSLDYLLGREINNFDSLSIEEEKKKRTSNNEKNVILDDIESLSPESKKELEKYIQLLKLKDTIDKSKGEMSSHLTQNVSEGK</sequence>
<dbReference type="RefSeq" id="WP_004625341.1">
    <property type="nucleotide sequence ID" value="NZ_AORV01000028.1"/>
</dbReference>
<dbReference type="STRING" id="1195236.CTER_1713"/>
<dbReference type="Pfam" id="PF01381">
    <property type="entry name" value="HTH_3"/>
    <property type="match status" value="1"/>
</dbReference>
<reference evidence="3 4" key="1">
    <citation type="journal article" date="2013" name="Genome Announc.">
        <title>Draft Genome Sequence of the Cellulolytic, Mesophilic, Anaerobic Bacterium Clostridium termitidis Strain CT1112 (DSM 5398).</title>
        <authorList>
            <person name="Lal S."/>
            <person name="Ramachandran U."/>
            <person name="Zhang X."/>
            <person name="Munir R."/>
            <person name="Sparling R."/>
            <person name="Levin D.B."/>
        </authorList>
    </citation>
    <scope>NUCLEOTIDE SEQUENCE [LARGE SCALE GENOMIC DNA]</scope>
    <source>
        <strain evidence="3 4">CT1112</strain>
    </source>
</reference>
<dbReference type="PATRIC" id="fig|1195236.3.peg.2040"/>
<evidence type="ECO:0000256" key="1">
    <source>
        <dbReference type="ARBA" id="ARBA00023125"/>
    </source>
</evidence>
<evidence type="ECO:0000313" key="3">
    <source>
        <dbReference type="EMBL" id="EMS72347.1"/>
    </source>
</evidence>
<dbReference type="AlphaFoldDB" id="S0FKJ1"/>
<dbReference type="EMBL" id="AORV01000028">
    <property type="protein sequence ID" value="EMS72347.1"/>
    <property type="molecule type" value="Genomic_DNA"/>
</dbReference>